<proteinExistence type="predicted"/>
<dbReference type="Pfam" id="PF13580">
    <property type="entry name" value="SIS_2"/>
    <property type="match status" value="1"/>
</dbReference>
<dbReference type="GO" id="GO:1901135">
    <property type="term" value="P:carbohydrate derivative metabolic process"/>
    <property type="evidence" value="ECO:0007669"/>
    <property type="project" value="InterPro"/>
</dbReference>
<reference evidence="2 3" key="1">
    <citation type="journal article" date="2016" name="Nat. Commun.">
        <title>Thousands of microbial genomes shed light on interconnected biogeochemical processes in an aquifer system.</title>
        <authorList>
            <person name="Anantharaman K."/>
            <person name="Brown C.T."/>
            <person name="Hug L.A."/>
            <person name="Sharon I."/>
            <person name="Castelle C.J."/>
            <person name="Probst A.J."/>
            <person name="Thomas B.C."/>
            <person name="Singh A."/>
            <person name="Wilkins M.J."/>
            <person name="Karaoz U."/>
            <person name="Brodie E.L."/>
            <person name="Williams K.H."/>
            <person name="Hubbard S.S."/>
            <person name="Banfield J.F."/>
        </authorList>
    </citation>
    <scope>NUCLEOTIDE SEQUENCE [LARGE SCALE GENOMIC DNA]</scope>
</reference>
<sequence length="194" mass="20966">MRNLLVEALAVRSGIYGRLLNDVNFFQSFWTASEILVNAVCKDKKILIFGNGGSAAEAQHFAAELVCKFEKKRRALPAIALTTDSSILTAQSNDFGFDSVFSRQIEALCKPGDVVIGLTTSDVYPGGHSRNILNAFSVARANGAKTIGLFSTRTNDLLSYVDAAILVPSESMALVQEVHLAIIHMLCGEVEKSL</sequence>
<organism evidence="2 3">
    <name type="scientific">Candidatus Yanofskybacteria bacterium RIFCSPHIGHO2_01_FULL_41_53</name>
    <dbReference type="NCBI Taxonomy" id="1802663"/>
    <lineage>
        <taxon>Bacteria</taxon>
        <taxon>Candidatus Yanofskyibacteriota</taxon>
    </lineage>
</organism>
<dbReference type="PROSITE" id="PS51464">
    <property type="entry name" value="SIS"/>
    <property type="match status" value="1"/>
</dbReference>
<dbReference type="InterPro" id="IPR046348">
    <property type="entry name" value="SIS_dom_sf"/>
</dbReference>
<dbReference type="SUPFAM" id="SSF53697">
    <property type="entry name" value="SIS domain"/>
    <property type="match status" value="1"/>
</dbReference>
<accession>A0A1F8EIX9</accession>
<gene>
    <name evidence="2" type="ORF">A2650_02930</name>
</gene>
<evidence type="ECO:0000313" key="3">
    <source>
        <dbReference type="Proteomes" id="UP000177117"/>
    </source>
</evidence>
<dbReference type="AlphaFoldDB" id="A0A1F8EIX9"/>
<dbReference type="CDD" id="cd05006">
    <property type="entry name" value="SIS_GmhA"/>
    <property type="match status" value="1"/>
</dbReference>
<dbReference type="InterPro" id="IPR001347">
    <property type="entry name" value="SIS_dom"/>
</dbReference>
<dbReference type="InterPro" id="IPR035461">
    <property type="entry name" value="GmhA/DiaA"/>
</dbReference>
<dbReference type="PANTHER" id="PTHR30390">
    <property type="entry name" value="SEDOHEPTULOSE 7-PHOSPHATE ISOMERASE / DNAA INITIATOR-ASSOCIATING FACTOR FOR REPLICATION INITIATION"/>
    <property type="match status" value="1"/>
</dbReference>
<dbReference type="Proteomes" id="UP000177117">
    <property type="component" value="Unassembled WGS sequence"/>
</dbReference>
<evidence type="ECO:0000313" key="2">
    <source>
        <dbReference type="EMBL" id="OGN00817.1"/>
    </source>
</evidence>
<protein>
    <recommendedName>
        <fullName evidence="1">SIS domain-containing protein</fullName>
    </recommendedName>
</protein>
<dbReference type="Gene3D" id="3.40.50.10490">
    <property type="entry name" value="Glucose-6-phosphate isomerase like protein, domain 1"/>
    <property type="match status" value="1"/>
</dbReference>
<feature type="domain" description="SIS" evidence="1">
    <location>
        <begin position="32"/>
        <end position="194"/>
    </location>
</feature>
<dbReference type="InterPro" id="IPR050099">
    <property type="entry name" value="SIS_GmhA/DiaA_subfam"/>
</dbReference>
<name>A0A1F8EIX9_9BACT</name>
<evidence type="ECO:0000259" key="1">
    <source>
        <dbReference type="PROSITE" id="PS51464"/>
    </source>
</evidence>
<comment type="caution">
    <text evidence="2">The sequence shown here is derived from an EMBL/GenBank/DDBJ whole genome shotgun (WGS) entry which is preliminary data.</text>
</comment>
<dbReference type="EMBL" id="MGJD01000014">
    <property type="protein sequence ID" value="OGN00817.1"/>
    <property type="molecule type" value="Genomic_DNA"/>
</dbReference>
<dbReference type="GO" id="GO:0097367">
    <property type="term" value="F:carbohydrate derivative binding"/>
    <property type="evidence" value="ECO:0007669"/>
    <property type="project" value="InterPro"/>
</dbReference>
<dbReference type="PANTHER" id="PTHR30390:SF6">
    <property type="entry name" value="DNAA INITIATOR-ASSOCIATING PROTEIN DIAA"/>
    <property type="match status" value="1"/>
</dbReference>